<name>A0A9N8D914_9STRA</name>
<proteinExistence type="predicted"/>
<dbReference type="AlphaFoldDB" id="A0A9N8D914"/>
<organism evidence="1 2">
    <name type="scientific">Seminavis robusta</name>
    <dbReference type="NCBI Taxonomy" id="568900"/>
    <lineage>
        <taxon>Eukaryota</taxon>
        <taxon>Sar</taxon>
        <taxon>Stramenopiles</taxon>
        <taxon>Ochrophyta</taxon>
        <taxon>Bacillariophyta</taxon>
        <taxon>Bacillariophyceae</taxon>
        <taxon>Bacillariophycidae</taxon>
        <taxon>Naviculales</taxon>
        <taxon>Naviculaceae</taxon>
        <taxon>Seminavis</taxon>
    </lineage>
</organism>
<evidence type="ECO:0000313" key="2">
    <source>
        <dbReference type="Proteomes" id="UP001153069"/>
    </source>
</evidence>
<evidence type="ECO:0000313" key="1">
    <source>
        <dbReference type="EMBL" id="CAB9497421.1"/>
    </source>
</evidence>
<gene>
    <name evidence="1" type="ORF">SEMRO_19_G013700.1</name>
</gene>
<accession>A0A9N8D914</accession>
<dbReference type="Proteomes" id="UP001153069">
    <property type="component" value="Unassembled WGS sequence"/>
</dbReference>
<keyword evidence="2" id="KW-1185">Reference proteome</keyword>
<protein>
    <submittedName>
        <fullName evidence="1">Uncharacterized protein</fullName>
    </submittedName>
</protein>
<dbReference type="EMBL" id="CAICTM010000019">
    <property type="protein sequence ID" value="CAB9497421.1"/>
    <property type="molecule type" value="Genomic_DNA"/>
</dbReference>
<sequence length="365" mass="41199">MSNMTEMKQQIDALCRAMKLELTEQNSELLDYAETQLQALQALIEDAKAKITHDETLDALATIPNKLPVEVVRMVTLSGFLSSKDLCRFLLQTDKFIKNEFTSEFVWKMILRSHYKGLKMFHAESFIRSMVDVKGYEWVFRQLVRDAEYAPAEALPVWNAPLVTLSSTNLKIFVSLRDSFNGADIFSTELTESEVAELDTATGCATIRFPRAVADVIKNTENPTVYAQVHCFRSDTNQSCCILSDRARPEDSEHFEVNAGQPPLWKRINFGDPNEQGALKMTMEGRVLLTRWYCDGRTDIDRFEDIIDEGAGLVNGAHIYFGDEEPTMCVNADVYAGGAFNTCFDDSDPDRVSVFAAMDQLRGWA</sequence>
<comment type="caution">
    <text evidence="1">The sequence shown here is derived from an EMBL/GenBank/DDBJ whole genome shotgun (WGS) entry which is preliminary data.</text>
</comment>
<reference evidence="1" key="1">
    <citation type="submission" date="2020-06" db="EMBL/GenBank/DDBJ databases">
        <authorList>
            <consortium name="Plant Systems Biology data submission"/>
        </authorList>
    </citation>
    <scope>NUCLEOTIDE SEQUENCE</scope>
    <source>
        <strain evidence="1">D6</strain>
    </source>
</reference>